<evidence type="ECO:0000259" key="7">
    <source>
        <dbReference type="PROSITE" id="PS50850"/>
    </source>
</evidence>
<dbReference type="Pfam" id="PF07690">
    <property type="entry name" value="MFS_1"/>
    <property type="match status" value="1"/>
</dbReference>
<comment type="subcellular location">
    <subcellularLocation>
        <location evidence="1">Cell membrane</location>
        <topology evidence="1">Multi-pass membrane protein</topology>
    </subcellularLocation>
</comment>
<dbReference type="PROSITE" id="PS00217">
    <property type="entry name" value="SUGAR_TRANSPORT_2"/>
    <property type="match status" value="1"/>
</dbReference>
<keyword evidence="2 6" id="KW-0812">Transmembrane</keyword>
<proteinExistence type="predicted"/>
<dbReference type="PANTHER" id="PTHR23508">
    <property type="entry name" value="CARBOXYLIC ACID TRANSPORTER PROTEIN HOMOLOG"/>
    <property type="match status" value="1"/>
</dbReference>
<accession>A0A3A9ZBH1</accession>
<protein>
    <submittedName>
        <fullName evidence="8">MFS transporter</fullName>
    </submittedName>
</protein>
<evidence type="ECO:0000256" key="3">
    <source>
        <dbReference type="ARBA" id="ARBA00022989"/>
    </source>
</evidence>
<keyword evidence="4 6" id="KW-0472">Membrane</keyword>
<dbReference type="InterPro" id="IPR011701">
    <property type="entry name" value="MFS"/>
</dbReference>
<feature type="transmembrane region" description="Helical" evidence="6">
    <location>
        <begin position="341"/>
        <end position="360"/>
    </location>
</feature>
<feature type="transmembrane region" description="Helical" evidence="6">
    <location>
        <begin position="114"/>
        <end position="134"/>
    </location>
</feature>
<dbReference type="AlphaFoldDB" id="A0A3A9ZBH1"/>
<dbReference type="InterPro" id="IPR005829">
    <property type="entry name" value="Sugar_transporter_CS"/>
</dbReference>
<name>A0A3A9ZBH1_9ACTN</name>
<evidence type="ECO:0000256" key="2">
    <source>
        <dbReference type="ARBA" id="ARBA00022692"/>
    </source>
</evidence>
<dbReference type="GO" id="GO:0046943">
    <property type="term" value="F:carboxylic acid transmembrane transporter activity"/>
    <property type="evidence" value="ECO:0007669"/>
    <property type="project" value="TreeGrafter"/>
</dbReference>
<feature type="transmembrane region" description="Helical" evidence="6">
    <location>
        <begin position="252"/>
        <end position="271"/>
    </location>
</feature>
<keyword evidence="9" id="KW-1185">Reference proteome</keyword>
<reference evidence="8 9" key="1">
    <citation type="journal article" date="2014" name="Int. J. Syst. Evol. Microbiol.">
        <title>Streptomyces hoynatensis sp. nov., isolated from deep marine sediment.</title>
        <authorList>
            <person name="Veyisoglu A."/>
            <person name="Sahin N."/>
        </authorList>
    </citation>
    <scope>NUCLEOTIDE SEQUENCE [LARGE SCALE GENOMIC DNA]</scope>
    <source>
        <strain evidence="8 9">KCTC 29097</strain>
    </source>
</reference>
<dbReference type="RefSeq" id="WP_120676404.1">
    <property type="nucleotide sequence ID" value="NZ_RBAL01000003.1"/>
</dbReference>
<comment type="caution">
    <text evidence="8">The sequence shown here is derived from an EMBL/GenBank/DDBJ whole genome shotgun (WGS) entry which is preliminary data.</text>
</comment>
<evidence type="ECO:0000313" key="8">
    <source>
        <dbReference type="EMBL" id="RKN44726.1"/>
    </source>
</evidence>
<dbReference type="GO" id="GO:0005886">
    <property type="term" value="C:plasma membrane"/>
    <property type="evidence" value="ECO:0007669"/>
    <property type="project" value="UniProtKB-SubCell"/>
</dbReference>
<dbReference type="InterPro" id="IPR020846">
    <property type="entry name" value="MFS_dom"/>
</dbReference>
<feature type="transmembrane region" description="Helical" evidence="6">
    <location>
        <begin position="283"/>
        <end position="304"/>
    </location>
</feature>
<feature type="transmembrane region" description="Helical" evidence="6">
    <location>
        <begin position="316"/>
        <end position="335"/>
    </location>
</feature>
<dbReference type="CDD" id="cd17365">
    <property type="entry name" value="MFS_PcaK_like"/>
    <property type="match status" value="1"/>
</dbReference>
<dbReference type="PANTHER" id="PTHR23508:SF10">
    <property type="entry name" value="CARBOXYLIC ACID TRANSPORTER PROTEIN HOMOLOG"/>
    <property type="match status" value="1"/>
</dbReference>
<organism evidence="8 9">
    <name type="scientific">Streptomyces hoynatensis</name>
    <dbReference type="NCBI Taxonomy" id="1141874"/>
    <lineage>
        <taxon>Bacteria</taxon>
        <taxon>Bacillati</taxon>
        <taxon>Actinomycetota</taxon>
        <taxon>Actinomycetes</taxon>
        <taxon>Kitasatosporales</taxon>
        <taxon>Streptomycetaceae</taxon>
        <taxon>Streptomyces</taxon>
    </lineage>
</organism>
<dbReference type="SUPFAM" id="SSF103473">
    <property type="entry name" value="MFS general substrate transporter"/>
    <property type="match status" value="1"/>
</dbReference>
<dbReference type="EMBL" id="RBAL01000003">
    <property type="protein sequence ID" value="RKN44726.1"/>
    <property type="molecule type" value="Genomic_DNA"/>
</dbReference>
<dbReference type="PROSITE" id="PS50850">
    <property type="entry name" value="MFS"/>
    <property type="match status" value="1"/>
</dbReference>
<feature type="transmembrane region" description="Helical" evidence="6">
    <location>
        <begin position="89"/>
        <end position="108"/>
    </location>
</feature>
<feature type="compositionally biased region" description="Pro residues" evidence="5">
    <location>
        <begin position="433"/>
        <end position="448"/>
    </location>
</feature>
<dbReference type="OrthoDB" id="9787026at2"/>
<feature type="transmembrane region" description="Helical" evidence="6">
    <location>
        <begin position="146"/>
        <end position="166"/>
    </location>
</feature>
<feature type="transmembrane region" description="Helical" evidence="6">
    <location>
        <begin position="178"/>
        <end position="197"/>
    </location>
</feature>
<feature type="transmembrane region" description="Helical" evidence="6">
    <location>
        <begin position="404"/>
        <end position="423"/>
    </location>
</feature>
<evidence type="ECO:0000313" key="9">
    <source>
        <dbReference type="Proteomes" id="UP000272474"/>
    </source>
</evidence>
<sequence>MSSDTPRGPAADPVRRLAFRVTALCWFVVLLDGLDLFVYGATLPGLLDDKSLALDPSDGGDIGSLTTLGMLLGALGSGLITDRTGRRKIVLSGVVIFSLGSAACAMAQTVAQFGAARLVAGVGLGGLLPTAIALVMEYAPPGRRHLAVTLVMTAHQAGGAVAGALAMSVVDALGWRSVYWLGALPLLLAVPVIALMLPESVTYLLARGRTAEAQALAGRHGVPLGHFTPEPDAGRGGSLRALFTPAVRTTTLLFWIASFAGLLLVYGMSTWLPTMMRDNGYHLGSSISFVLVINIGGIVGMLVAGRLADGFGSRPVAIAWFALTAGGVGLLAVHMPLGLTYALVFVTGGWLFSAQTLIYSSTGSYYPQEDRATALGWVSGMGRFGAVFGPWLGGVLVDADMSTWGFGVFAAAGLLGAVMIAFVPRLPRAGGPAGPPPARTAPAAPPGSPGLGTPPLA</sequence>
<dbReference type="Proteomes" id="UP000272474">
    <property type="component" value="Unassembled WGS sequence"/>
</dbReference>
<feature type="domain" description="Major facilitator superfamily (MFS) profile" evidence="7">
    <location>
        <begin position="21"/>
        <end position="428"/>
    </location>
</feature>
<gene>
    <name evidence="8" type="ORF">D7294_06215</name>
</gene>
<evidence type="ECO:0000256" key="6">
    <source>
        <dbReference type="SAM" id="Phobius"/>
    </source>
</evidence>
<keyword evidence="3 6" id="KW-1133">Transmembrane helix</keyword>
<evidence type="ECO:0000256" key="1">
    <source>
        <dbReference type="ARBA" id="ARBA00004651"/>
    </source>
</evidence>
<evidence type="ECO:0000256" key="4">
    <source>
        <dbReference type="ARBA" id="ARBA00023136"/>
    </source>
</evidence>
<dbReference type="Gene3D" id="1.20.1250.20">
    <property type="entry name" value="MFS general substrate transporter like domains"/>
    <property type="match status" value="1"/>
</dbReference>
<evidence type="ECO:0000256" key="5">
    <source>
        <dbReference type="SAM" id="MobiDB-lite"/>
    </source>
</evidence>
<dbReference type="InterPro" id="IPR036259">
    <property type="entry name" value="MFS_trans_sf"/>
</dbReference>
<feature type="transmembrane region" description="Helical" evidence="6">
    <location>
        <begin position="62"/>
        <end position="80"/>
    </location>
</feature>
<feature type="transmembrane region" description="Helical" evidence="6">
    <location>
        <begin position="21"/>
        <end position="42"/>
    </location>
</feature>
<feature type="region of interest" description="Disordered" evidence="5">
    <location>
        <begin position="431"/>
        <end position="457"/>
    </location>
</feature>
<feature type="transmembrane region" description="Helical" evidence="6">
    <location>
        <begin position="372"/>
        <end position="392"/>
    </location>
</feature>